<dbReference type="SUPFAM" id="SSF53098">
    <property type="entry name" value="Ribonuclease H-like"/>
    <property type="match status" value="1"/>
</dbReference>
<dbReference type="InterPro" id="IPR043128">
    <property type="entry name" value="Rev_trsase/Diguanyl_cyclase"/>
</dbReference>
<feature type="region of interest" description="Disordered" evidence="6">
    <location>
        <begin position="143"/>
        <end position="164"/>
    </location>
</feature>
<evidence type="ECO:0000256" key="5">
    <source>
        <dbReference type="ARBA" id="ARBA00023268"/>
    </source>
</evidence>
<gene>
    <name evidence="8" type="ORF">FSB_LOCUS57376</name>
</gene>
<feature type="compositionally biased region" description="Basic and acidic residues" evidence="6">
    <location>
        <begin position="184"/>
        <end position="209"/>
    </location>
</feature>
<reference evidence="8" key="1">
    <citation type="submission" date="2018-02" db="EMBL/GenBank/DDBJ databases">
        <authorList>
            <person name="Cohen D.B."/>
            <person name="Kent A.D."/>
        </authorList>
    </citation>
    <scope>NUCLEOTIDE SEQUENCE</scope>
</reference>
<dbReference type="Pfam" id="PF03732">
    <property type="entry name" value="Retrotrans_gag"/>
    <property type="match status" value="1"/>
</dbReference>
<evidence type="ECO:0000256" key="3">
    <source>
        <dbReference type="ARBA" id="ARBA00022722"/>
    </source>
</evidence>
<dbReference type="InterPro" id="IPR000477">
    <property type="entry name" value="RT_dom"/>
</dbReference>
<evidence type="ECO:0000259" key="7">
    <source>
        <dbReference type="PROSITE" id="PS50994"/>
    </source>
</evidence>
<dbReference type="Gene3D" id="3.10.10.10">
    <property type="entry name" value="HIV Type 1 Reverse Transcriptase, subunit A, domain 1"/>
    <property type="match status" value="2"/>
</dbReference>
<dbReference type="InterPro" id="IPR001584">
    <property type="entry name" value="Integrase_cat-core"/>
</dbReference>
<protein>
    <recommendedName>
        <fullName evidence="7">Integrase catalytic domain-containing protein</fullName>
    </recommendedName>
</protein>
<dbReference type="PANTHER" id="PTHR37984">
    <property type="entry name" value="PROTEIN CBG26694"/>
    <property type="match status" value="1"/>
</dbReference>
<keyword evidence="5" id="KW-0511">Multifunctional enzyme</keyword>
<organism evidence="8">
    <name type="scientific">Fagus sylvatica</name>
    <name type="common">Beechnut</name>
    <dbReference type="NCBI Taxonomy" id="28930"/>
    <lineage>
        <taxon>Eukaryota</taxon>
        <taxon>Viridiplantae</taxon>
        <taxon>Streptophyta</taxon>
        <taxon>Embryophyta</taxon>
        <taxon>Tracheophyta</taxon>
        <taxon>Spermatophyta</taxon>
        <taxon>Magnoliopsida</taxon>
        <taxon>eudicotyledons</taxon>
        <taxon>Gunneridae</taxon>
        <taxon>Pentapetalae</taxon>
        <taxon>rosids</taxon>
        <taxon>fabids</taxon>
        <taxon>Fagales</taxon>
        <taxon>Fagaceae</taxon>
        <taxon>Fagus</taxon>
    </lineage>
</organism>
<name>A0A2N9IYU9_FAGSY</name>
<dbReference type="Gene3D" id="3.30.70.270">
    <property type="match status" value="2"/>
</dbReference>
<dbReference type="InterPro" id="IPR021109">
    <property type="entry name" value="Peptidase_aspartic_dom_sf"/>
</dbReference>
<dbReference type="AlphaFoldDB" id="A0A2N9IYU9"/>
<dbReference type="CDD" id="cd01647">
    <property type="entry name" value="RT_LTR"/>
    <property type="match status" value="1"/>
</dbReference>
<dbReference type="InterPro" id="IPR012337">
    <property type="entry name" value="RNaseH-like_sf"/>
</dbReference>
<dbReference type="GO" id="GO:0016779">
    <property type="term" value="F:nucleotidyltransferase activity"/>
    <property type="evidence" value="ECO:0007669"/>
    <property type="project" value="UniProtKB-KW"/>
</dbReference>
<dbReference type="InterPro" id="IPR036397">
    <property type="entry name" value="RNaseH_sf"/>
</dbReference>
<dbReference type="Gene3D" id="3.30.420.10">
    <property type="entry name" value="Ribonuclease H-like superfamily/Ribonuclease H"/>
    <property type="match status" value="1"/>
</dbReference>
<dbReference type="EMBL" id="OIVN01006272">
    <property type="protein sequence ID" value="SPD29494.1"/>
    <property type="molecule type" value="Genomic_DNA"/>
</dbReference>
<keyword evidence="3" id="KW-0540">Nuclease</keyword>
<dbReference type="InterPro" id="IPR043502">
    <property type="entry name" value="DNA/RNA_pol_sf"/>
</dbReference>
<dbReference type="GO" id="GO:0003676">
    <property type="term" value="F:nucleic acid binding"/>
    <property type="evidence" value="ECO:0007669"/>
    <property type="project" value="InterPro"/>
</dbReference>
<keyword evidence="4" id="KW-0255">Endonuclease</keyword>
<sequence length="1015" mass="117025">MGSIDTFAQLSRAFIDNFIGGQRSARPTNYLLNIRQREGKSLRSYVQRFNKETVQIDEPNEYVALTAFNAGLCMGDFLFQLCKDPPRSMSELMYETQMFINAEDTFEARDEFPSKKRKELEDRRVDSSKSRFFKSDYSKIDRKNVGSSSRREGGPKSFTPLNKSIDQEQIEALIRKGKLRKFVHRDNREARPEPHPLRQKENKDRLEDRPRDIIGEIRTIVGGLALGGTSRSSRKAYARHAHNILVTQRPRKNVKMDDQIITFSENDARGIHQPHDDALVVTMTIAGFITRRVLIDNGSLANIIYLSAYQQMRIDKEQLRPIDIPLVGFIEDKVKPSRVISLIIEVGTYPKQERVSVEFLVVDCLLAYNVIIDRPTLNKLRAVISTYHLLVRFSTEHGIGELKGDQATARECYFASLGLETRNQTMAINEGQKLVEPIEKLEEVVLDDEKPNKTTNIRTRMDGRLRESIIKFLKSNLDVFAWTHDNMLGIDPSTICHKLNVDPSIWPIKQKRRVFSPDRNQAISNEVKKLLTVGFIREIYYPDWLANVVMIMMNEENQEKTSFITSKGLFCYKVMLFGLKNAGATYQRLMNKMFHNQIGRNVEVYIDDMLVKTKDEANHLDDLEKTFKRLRQYRMKLNPRIEANPDKIKAILEMAPPKTVKEVQSLTGRVAALNRFVSRATNKCLPFFKTLRKAFTWTDECQKSFEELKIYLTFPPLLSPSKQGEPLSLYLAVSPTAVSSTLIREEHGVQLPIYFTSKAFQGAEERYPTMEKLALAFVVAARKLRSYFQAHTIIILMNHPLCKAMNKPDAIWDPRVFISDNGRQFDNSPFREFCEELGVHNHYSSPRHPQANGQVEVTNRSLLKMIKTRLEGAKGLWLEELPNVLWAYRMIARTPTGETPFWLTFGTEAVIPVEIGLTSFRMNEYNEGSNDDQLRLNLDLLDEARNQAKAKTRAYHVEKGDPYNKRPNPGKLGPTWEGSYKVIKFHRRGIYHLEKLDGTALPHPWNAEHLKKYYQ</sequence>
<dbReference type="SUPFAM" id="SSF56672">
    <property type="entry name" value="DNA/RNA polymerases"/>
    <property type="match status" value="1"/>
</dbReference>
<dbReference type="Gene3D" id="2.40.70.10">
    <property type="entry name" value="Acid Proteases"/>
    <property type="match status" value="1"/>
</dbReference>
<evidence type="ECO:0000256" key="2">
    <source>
        <dbReference type="ARBA" id="ARBA00022695"/>
    </source>
</evidence>
<dbReference type="InterPro" id="IPR005162">
    <property type="entry name" value="Retrotrans_gag_dom"/>
</dbReference>
<keyword evidence="4" id="KW-0378">Hydrolase</keyword>
<dbReference type="PROSITE" id="PS50994">
    <property type="entry name" value="INTEGRASE"/>
    <property type="match status" value="1"/>
</dbReference>
<dbReference type="PANTHER" id="PTHR37984:SF5">
    <property type="entry name" value="PROTEIN NYNRIN-LIKE"/>
    <property type="match status" value="1"/>
</dbReference>
<accession>A0A2N9IYU9</accession>
<keyword evidence="1" id="KW-0808">Transferase</keyword>
<dbReference type="CDD" id="cd00303">
    <property type="entry name" value="retropepsin_like"/>
    <property type="match status" value="1"/>
</dbReference>
<dbReference type="GO" id="GO:0015074">
    <property type="term" value="P:DNA integration"/>
    <property type="evidence" value="ECO:0007669"/>
    <property type="project" value="InterPro"/>
</dbReference>
<evidence type="ECO:0000313" key="8">
    <source>
        <dbReference type="EMBL" id="SPD29494.1"/>
    </source>
</evidence>
<feature type="region of interest" description="Disordered" evidence="6">
    <location>
        <begin position="183"/>
        <end position="209"/>
    </location>
</feature>
<proteinExistence type="predicted"/>
<dbReference type="GO" id="GO:0004519">
    <property type="term" value="F:endonuclease activity"/>
    <property type="evidence" value="ECO:0007669"/>
    <property type="project" value="UniProtKB-KW"/>
</dbReference>
<dbReference type="InterPro" id="IPR041577">
    <property type="entry name" value="RT_RNaseH_2"/>
</dbReference>
<evidence type="ECO:0000256" key="4">
    <source>
        <dbReference type="ARBA" id="ARBA00022759"/>
    </source>
</evidence>
<dbReference type="Pfam" id="PF17919">
    <property type="entry name" value="RT_RNaseH_2"/>
    <property type="match status" value="1"/>
</dbReference>
<feature type="domain" description="Integrase catalytic" evidence="7">
    <location>
        <begin position="722"/>
        <end position="908"/>
    </location>
</feature>
<dbReference type="Pfam" id="PF00078">
    <property type="entry name" value="RVT_1"/>
    <property type="match status" value="1"/>
</dbReference>
<feature type="compositionally biased region" description="Basic and acidic residues" evidence="6">
    <location>
        <begin position="143"/>
        <end position="154"/>
    </location>
</feature>
<evidence type="ECO:0000256" key="6">
    <source>
        <dbReference type="SAM" id="MobiDB-lite"/>
    </source>
</evidence>
<keyword evidence="2" id="KW-0548">Nucleotidyltransferase</keyword>
<evidence type="ECO:0000256" key="1">
    <source>
        <dbReference type="ARBA" id="ARBA00022679"/>
    </source>
</evidence>
<dbReference type="InterPro" id="IPR050951">
    <property type="entry name" value="Retrovirus_Pol_polyprotein"/>
</dbReference>